<organism evidence="2 3">
    <name type="scientific">Puccinia striiformis f. sp. tritici PST-78</name>
    <dbReference type="NCBI Taxonomy" id="1165861"/>
    <lineage>
        <taxon>Eukaryota</taxon>
        <taxon>Fungi</taxon>
        <taxon>Dikarya</taxon>
        <taxon>Basidiomycota</taxon>
        <taxon>Pucciniomycotina</taxon>
        <taxon>Pucciniomycetes</taxon>
        <taxon>Pucciniales</taxon>
        <taxon>Pucciniaceae</taxon>
        <taxon>Puccinia</taxon>
    </lineage>
</organism>
<reference evidence="3" key="1">
    <citation type="submission" date="2014-03" db="EMBL/GenBank/DDBJ databases">
        <title>The Genome Sequence of Puccinia striiformis f. sp. tritici PST-78.</title>
        <authorList>
            <consortium name="The Broad Institute Genome Sequencing Platform"/>
            <person name="Cuomo C."/>
            <person name="Hulbert S."/>
            <person name="Chen X."/>
            <person name="Walker B."/>
            <person name="Young S.K."/>
            <person name="Zeng Q."/>
            <person name="Gargeya S."/>
            <person name="Fitzgerald M."/>
            <person name="Haas B."/>
            <person name="Abouelleil A."/>
            <person name="Alvarado L."/>
            <person name="Arachchi H.M."/>
            <person name="Berlin A.M."/>
            <person name="Chapman S.B."/>
            <person name="Goldberg J."/>
            <person name="Griggs A."/>
            <person name="Gujja S."/>
            <person name="Hansen M."/>
            <person name="Howarth C."/>
            <person name="Imamovic A."/>
            <person name="Larimer J."/>
            <person name="McCowan C."/>
            <person name="Montmayeur A."/>
            <person name="Murphy C."/>
            <person name="Neiman D."/>
            <person name="Pearson M."/>
            <person name="Priest M."/>
            <person name="Roberts A."/>
            <person name="Saif S."/>
            <person name="Shea T."/>
            <person name="Sisk P."/>
            <person name="Sykes S."/>
            <person name="Wortman J."/>
            <person name="Nusbaum C."/>
            <person name="Birren B."/>
        </authorList>
    </citation>
    <scope>NUCLEOTIDE SEQUENCE [LARGE SCALE GENOMIC DNA]</scope>
    <source>
        <strain evidence="3">race PST-78</strain>
    </source>
</reference>
<dbReference type="AlphaFoldDB" id="A0A0L0VST2"/>
<gene>
    <name evidence="2" type="ORF">PSTG_04547</name>
</gene>
<comment type="caution">
    <text evidence="2">The sequence shown here is derived from an EMBL/GenBank/DDBJ whole genome shotgun (WGS) entry which is preliminary data.</text>
</comment>
<feature type="region of interest" description="Disordered" evidence="1">
    <location>
        <begin position="281"/>
        <end position="501"/>
    </location>
</feature>
<protein>
    <recommendedName>
        <fullName evidence="4">MULE transposase domain-containing protein</fullName>
    </recommendedName>
</protein>
<name>A0A0L0VST2_9BASI</name>
<feature type="compositionally biased region" description="Basic residues" evidence="1">
    <location>
        <begin position="284"/>
        <end position="295"/>
    </location>
</feature>
<dbReference type="STRING" id="1165861.A0A0L0VST2"/>
<feature type="compositionally biased region" description="Polar residues" evidence="1">
    <location>
        <begin position="440"/>
        <end position="453"/>
    </location>
</feature>
<feature type="compositionally biased region" description="Basic and acidic residues" evidence="1">
    <location>
        <begin position="296"/>
        <end position="331"/>
    </location>
</feature>
<feature type="compositionally biased region" description="Low complexity" evidence="1">
    <location>
        <begin position="416"/>
        <end position="428"/>
    </location>
</feature>
<dbReference type="PANTHER" id="PTHR31569:SF4">
    <property type="entry name" value="SWIM-TYPE DOMAIN-CONTAINING PROTEIN"/>
    <property type="match status" value="1"/>
</dbReference>
<keyword evidence="3" id="KW-1185">Reference proteome</keyword>
<feature type="compositionally biased region" description="Basic residues" evidence="1">
    <location>
        <begin position="491"/>
        <end position="501"/>
    </location>
</feature>
<dbReference type="EMBL" id="AJIL01000024">
    <property type="protein sequence ID" value="KNF02343.1"/>
    <property type="molecule type" value="Genomic_DNA"/>
</dbReference>
<evidence type="ECO:0000313" key="2">
    <source>
        <dbReference type="EMBL" id="KNF02343.1"/>
    </source>
</evidence>
<feature type="compositionally biased region" description="Pro residues" evidence="1">
    <location>
        <begin position="457"/>
        <end position="472"/>
    </location>
</feature>
<sequence length="501" mass="56642">MLCAWHIQKNLLAKASKLTNNPEQEKDMLNYWSNIVKIQVQADFLSYFSRFSTKYGTEFKKYVTKIGLPVAEHYSNAWTNNIAHLNNRTTSRMESAHTFIKSHLLGPQHGFTSVIKLISNALESQYHEIASKFHQQKRTSLRYLGSIFRECKGIISNYALRKAYTNLVEAKKTKKEGQKLSPCNQHYGARMWIPCNHRMAEIIASGEPISPDEFHEQWHLKSIRAVHRTNNKEMMAKIEEIKEKLVSMNPVQMALQLAAINRILEGMGTVIDIKLPIEDQSARGRPRGSKNKPKTTKRDQPAFEDVEKKRKNEEKQAGKVKKQKMEEDKKQAAVPKKRVLPTQKGKSGTPKTEETTEEEAISDKEESTPEEEESTSEEEKPATKKTAHTRHQLPKTTKEEKKQAPAPKKKTVSIKTTPAPITTTSTLPPKKKIAPVKTASLPSTKKITPSRTATLCPCPPITSQPPPQPLSAPEPEEDPTYNPLSTNNNPNKHHKGSQCPI</sequence>
<accession>A0A0L0VST2</accession>
<proteinExistence type="predicted"/>
<evidence type="ECO:0000313" key="3">
    <source>
        <dbReference type="Proteomes" id="UP000054564"/>
    </source>
</evidence>
<evidence type="ECO:0008006" key="4">
    <source>
        <dbReference type="Google" id="ProtNLM"/>
    </source>
</evidence>
<dbReference type="PANTHER" id="PTHR31569">
    <property type="entry name" value="SWIM-TYPE DOMAIN-CONTAINING PROTEIN"/>
    <property type="match status" value="1"/>
</dbReference>
<feature type="compositionally biased region" description="Basic residues" evidence="1">
    <location>
        <begin position="383"/>
        <end position="393"/>
    </location>
</feature>
<dbReference type="Proteomes" id="UP000054564">
    <property type="component" value="Unassembled WGS sequence"/>
</dbReference>
<dbReference type="InterPro" id="IPR052579">
    <property type="entry name" value="Zinc_finger_SWIM"/>
</dbReference>
<evidence type="ECO:0000256" key="1">
    <source>
        <dbReference type="SAM" id="MobiDB-lite"/>
    </source>
</evidence>